<dbReference type="GO" id="GO:0016887">
    <property type="term" value="F:ATP hydrolysis activity"/>
    <property type="evidence" value="ECO:0007669"/>
    <property type="project" value="InterPro"/>
</dbReference>
<dbReference type="Proteomes" id="UP000296049">
    <property type="component" value="Unassembled WGS sequence"/>
</dbReference>
<feature type="domain" description="ABC transporter" evidence="1">
    <location>
        <begin position="6"/>
        <end position="51"/>
    </location>
</feature>
<evidence type="ECO:0000313" key="2">
    <source>
        <dbReference type="EMBL" id="EOA93742.1"/>
    </source>
</evidence>
<dbReference type="SUPFAM" id="SSF52540">
    <property type="entry name" value="P-loop containing nucleoside triphosphate hydrolases"/>
    <property type="match status" value="1"/>
</dbReference>
<evidence type="ECO:0000313" key="3">
    <source>
        <dbReference type="Proteomes" id="UP000296049"/>
    </source>
</evidence>
<proteinExistence type="predicted"/>
<sequence>AHNFITRLPRGYDTEVGELGGQLSGGQRQGVAIARALVRDPHILVLDEPTSALDAECQQQV</sequence>
<gene>
    <name evidence="2" type="ORF">Anapl_16041</name>
</gene>
<dbReference type="GO" id="GO:0005524">
    <property type="term" value="F:ATP binding"/>
    <property type="evidence" value="ECO:0007669"/>
    <property type="project" value="InterPro"/>
</dbReference>
<accession>R0L0E4</accession>
<feature type="non-terminal residue" evidence="2">
    <location>
        <position position="1"/>
    </location>
</feature>
<dbReference type="Gene3D" id="3.40.50.300">
    <property type="entry name" value="P-loop containing nucleotide triphosphate hydrolases"/>
    <property type="match status" value="1"/>
</dbReference>
<dbReference type="PANTHER" id="PTHR24221">
    <property type="entry name" value="ATP-BINDING CASSETTE SUB-FAMILY B"/>
    <property type="match status" value="1"/>
</dbReference>
<dbReference type="PANTHER" id="PTHR24221:SF249">
    <property type="entry name" value="ANTIGEN PEPTIDE TRANSPORTER 1"/>
    <property type="match status" value="1"/>
</dbReference>
<feature type="non-terminal residue" evidence="2">
    <location>
        <position position="61"/>
    </location>
</feature>
<dbReference type="InterPro" id="IPR027417">
    <property type="entry name" value="P-loop_NTPase"/>
</dbReference>
<dbReference type="GO" id="GO:0015440">
    <property type="term" value="F:ABC-type peptide transporter activity"/>
    <property type="evidence" value="ECO:0007669"/>
    <property type="project" value="TreeGrafter"/>
</dbReference>
<keyword evidence="3" id="KW-1185">Reference proteome</keyword>
<dbReference type="Pfam" id="PF00005">
    <property type="entry name" value="ABC_tran"/>
    <property type="match status" value="1"/>
</dbReference>
<evidence type="ECO:0000259" key="1">
    <source>
        <dbReference type="Pfam" id="PF00005"/>
    </source>
</evidence>
<dbReference type="InterPro" id="IPR003439">
    <property type="entry name" value="ABC_transporter-like_ATP-bd"/>
</dbReference>
<dbReference type="AlphaFoldDB" id="R0L0E4"/>
<reference evidence="3" key="1">
    <citation type="journal article" date="2013" name="Nat. Genet.">
        <title>The duck genome and transcriptome provide insight into an avian influenza virus reservoir species.</title>
        <authorList>
            <person name="Huang Y."/>
            <person name="Li Y."/>
            <person name="Burt D.W."/>
            <person name="Chen H."/>
            <person name="Zhang Y."/>
            <person name="Qian W."/>
            <person name="Kim H."/>
            <person name="Gan S."/>
            <person name="Zhao Y."/>
            <person name="Li J."/>
            <person name="Yi K."/>
            <person name="Feng H."/>
            <person name="Zhu P."/>
            <person name="Li B."/>
            <person name="Liu Q."/>
            <person name="Fairley S."/>
            <person name="Magor K.E."/>
            <person name="Du Z."/>
            <person name="Hu X."/>
            <person name="Goodman L."/>
            <person name="Tafer H."/>
            <person name="Vignal A."/>
            <person name="Lee T."/>
            <person name="Kim K.W."/>
            <person name="Sheng Z."/>
            <person name="An Y."/>
            <person name="Searle S."/>
            <person name="Herrero J."/>
            <person name="Groenen M.A."/>
            <person name="Crooijmans R.P."/>
            <person name="Faraut T."/>
            <person name="Cai Q."/>
            <person name="Webster R.G."/>
            <person name="Aldridge J.R."/>
            <person name="Warren W.C."/>
            <person name="Bartschat S."/>
            <person name="Kehr S."/>
            <person name="Marz M."/>
            <person name="Stadler P.F."/>
            <person name="Smith J."/>
            <person name="Kraus R.H."/>
            <person name="Zhao Y."/>
            <person name="Ren L."/>
            <person name="Fei J."/>
            <person name="Morisson M."/>
            <person name="Kaiser P."/>
            <person name="Griffin D.K."/>
            <person name="Rao M."/>
            <person name="Pitel F."/>
            <person name="Wang J."/>
            <person name="Li N."/>
        </authorList>
    </citation>
    <scope>NUCLEOTIDE SEQUENCE [LARGE SCALE GENOMIC DNA]</scope>
</reference>
<dbReference type="GO" id="GO:0016020">
    <property type="term" value="C:membrane"/>
    <property type="evidence" value="ECO:0007669"/>
    <property type="project" value="TreeGrafter"/>
</dbReference>
<dbReference type="EMBL" id="KB745587">
    <property type="protein sequence ID" value="EOA93742.1"/>
    <property type="molecule type" value="Genomic_DNA"/>
</dbReference>
<name>R0L0E4_ANAPL</name>
<protein>
    <submittedName>
        <fullName evidence="2">Multidrug resistance protein-like protein 49</fullName>
    </submittedName>
</protein>
<organism evidence="2 3">
    <name type="scientific">Anas platyrhynchos</name>
    <name type="common">Mallard</name>
    <name type="synonym">Anas boschas</name>
    <dbReference type="NCBI Taxonomy" id="8839"/>
    <lineage>
        <taxon>Eukaryota</taxon>
        <taxon>Metazoa</taxon>
        <taxon>Chordata</taxon>
        <taxon>Craniata</taxon>
        <taxon>Vertebrata</taxon>
        <taxon>Euteleostomi</taxon>
        <taxon>Archelosauria</taxon>
        <taxon>Archosauria</taxon>
        <taxon>Dinosauria</taxon>
        <taxon>Saurischia</taxon>
        <taxon>Theropoda</taxon>
        <taxon>Coelurosauria</taxon>
        <taxon>Aves</taxon>
        <taxon>Neognathae</taxon>
        <taxon>Galloanserae</taxon>
        <taxon>Anseriformes</taxon>
        <taxon>Anatidae</taxon>
        <taxon>Anatinae</taxon>
        <taxon>Anas</taxon>
    </lineage>
</organism>
<dbReference type="InterPro" id="IPR039421">
    <property type="entry name" value="Type_1_exporter"/>
</dbReference>